<dbReference type="EMBL" id="LAZR01006817">
    <property type="protein sequence ID" value="KKM89429.1"/>
    <property type="molecule type" value="Genomic_DNA"/>
</dbReference>
<name>A0A0F9L3N2_9ZZZZ</name>
<evidence type="ECO:0000313" key="1">
    <source>
        <dbReference type="EMBL" id="KKM89429.1"/>
    </source>
</evidence>
<protein>
    <submittedName>
        <fullName evidence="1">Uncharacterized protein</fullName>
    </submittedName>
</protein>
<organism evidence="1">
    <name type="scientific">marine sediment metagenome</name>
    <dbReference type="NCBI Taxonomy" id="412755"/>
    <lineage>
        <taxon>unclassified sequences</taxon>
        <taxon>metagenomes</taxon>
        <taxon>ecological metagenomes</taxon>
    </lineage>
</organism>
<reference evidence="1" key="1">
    <citation type="journal article" date="2015" name="Nature">
        <title>Complex archaea that bridge the gap between prokaryotes and eukaryotes.</title>
        <authorList>
            <person name="Spang A."/>
            <person name="Saw J.H."/>
            <person name="Jorgensen S.L."/>
            <person name="Zaremba-Niedzwiedzka K."/>
            <person name="Martijn J."/>
            <person name="Lind A.E."/>
            <person name="van Eijk R."/>
            <person name="Schleper C."/>
            <person name="Guy L."/>
            <person name="Ettema T.J."/>
        </authorList>
    </citation>
    <scope>NUCLEOTIDE SEQUENCE</scope>
</reference>
<comment type="caution">
    <text evidence="1">The sequence shown here is derived from an EMBL/GenBank/DDBJ whole genome shotgun (WGS) entry which is preliminary data.</text>
</comment>
<accession>A0A0F9L3N2</accession>
<gene>
    <name evidence="1" type="ORF">LCGC14_1248670</name>
</gene>
<proteinExistence type="predicted"/>
<dbReference type="AlphaFoldDB" id="A0A0F9L3N2"/>
<sequence length="81" mass="9594">MVDILIHRFKSYKQVMHRLSTGYPQRQVHITTVVRRNNLFKTDKTASTTTINNYNFKSKRVIDIDIDNGYILLITILIIER</sequence>